<keyword evidence="2" id="KW-1003">Cell membrane</keyword>
<dbReference type="InterPro" id="IPR017896">
    <property type="entry name" value="4Fe4S_Fe-S-bd"/>
</dbReference>
<evidence type="ECO:0000256" key="1">
    <source>
        <dbReference type="ARBA" id="ARBA00004236"/>
    </source>
</evidence>
<dbReference type="Pfam" id="PF04205">
    <property type="entry name" value="FMN_bind"/>
    <property type="match status" value="1"/>
</dbReference>
<dbReference type="Proteomes" id="UP001562159">
    <property type="component" value="Unassembled WGS sequence"/>
</dbReference>
<evidence type="ECO:0000256" key="3">
    <source>
        <dbReference type="ARBA" id="ARBA00023136"/>
    </source>
</evidence>
<dbReference type="PIRSF" id="PIRSF036354">
    <property type="entry name" value="NosR"/>
    <property type="match status" value="1"/>
</dbReference>
<reference evidence="8 9" key="1">
    <citation type="submission" date="2024-07" db="EMBL/GenBank/DDBJ databases">
        <title>Molecular mechanisms and environmental adaptations of flagellar loss and biofilm growth of Rhodanobacter under environmental stress.</title>
        <authorList>
            <person name="Chen M."/>
        </authorList>
    </citation>
    <scope>NUCLEOTIDE SEQUENCE [LARGE SCALE GENOMIC DNA]</scope>
    <source>
        <strain evidence="8 9">RS22</strain>
    </source>
</reference>
<keyword evidence="3 5" id="KW-0472">Membrane</keyword>
<dbReference type="InterPro" id="IPR052378">
    <property type="entry name" value="NosR_regulator"/>
</dbReference>
<feature type="transmembrane region" description="Helical" evidence="5">
    <location>
        <begin position="599"/>
        <end position="617"/>
    </location>
</feature>
<dbReference type="InterPro" id="IPR011399">
    <property type="entry name" value="NosR"/>
</dbReference>
<evidence type="ECO:0000256" key="2">
    <source>
        <dbReference type="ARBA" id="ARBA00022475"/>
    </source>
</evidence>
<evidence type="ECO:0000259" key="7">
    <source>
        <dbReference type="SMART" id="SM00900"/>
    </source>
</evidence>
<proteinExistence type="predicted"/>
<protein>
    <submittedName>
        <fullName evidence="8">4Fe-4S binding protein</fullName>
    </submittedName>
</protein>
<evidence type="ECO:0000256" key="6">
    <source>
        <dbReference type="SAM" id="SignalP"/>
    </source>
</evidence>
<feature type="signal peptide" evidence="6">
    <location>
        <begin position="1"/>
        <end position="29"/>
    </location>
</feature>
<feature type="transmembrane region" description="Helical" evidence="5">
    <location>
        <begin position="459"/>
        <end position="485"/>
    </location>
</feature>
<accession>A0ABV4AV64</accession>
<dbReference type="EMBL" id="JBGBPY010000001">
    <property type="protein sequence ID" value="MEY2184282.1"/>
    <property type="molecule type" value="Genomic_DNA"/>
</dbReference>
<dbReference type="PANTHER" id="PTHR30224:SF4">
    <property type="entry name" value="ELECTRON TRANSPORT PROTEIN YCCM-RELATED"/>
    <property type="match status" value="1"/>
</dbReference>
<dbReference type="PANTHER" id="PTHR30224">
    <property type="entry name" value="ELECTRON TRANSPORT PROTEIN"/>
    <property type="match status" value="1"/>
</dbReference>
<feature type="domain" description="FMN-binding" evidence="7">
    <location>
        <begin position="81"/>
        <end position="173"/>
    </location>
</feature>
<comment type="caution">
    <text evidence="8">The sequence shown here is derived from an EMBL/GenBank/DDBJ whole genome shotgun (WGS) entry which is preliminary data.</text>
</comment>
<evidence type="ECO:0000256" key="4">
    <source>
        <dbReference type="SAM" id="MobiDB-lite"/>
    </source>
</evidence>
<dbReference type="SUPFAM" id="SSF54862">
    <property type="entry name" value="4Fe-4S ferredoxins"/>
    <property type="match status" value="1"/>
</dbReference>
<feature type="transmembrane region" description="Helical" evidence="5">
    <location>
        <begin position="559"/>
        <end position="579"/>
    </location>
</feature>
<dbReference type="SMART" id="SM00900">
    <property type="entry name" value="FMN_bind"/>
    <property type="match status" value="1"/>
</dbReference>
<sequence>MNAPRWLRSWLRLGALAGLLAVASLPAFAGIDGQYPELRKAFPEATRFGDVEGNPPAAAVYQGDKVVGYAFETVMVAPVPAYSGKPINILVAIGADGAIRSARVLHQEEPILLVGIPVQKLYDFVDRYIGHHVDDQIVVGNGGGGGTHIDAISSATVTSMVANETIMNAALKVAASRHIIAGAGGDEAGSEVTVRRDRYQRADWPALVANGAIGHLHLTRQQVADAFQGQPESGLVDDPTAPPPAGHGADNFIDLWFADVTPPTVGRNLLGEAAYADLMKRLGQGDTAVAVMANGIYSFKGLGYVRGGIFDRVHLIQDGRLVLFHDTDLVQMGGSPLAGKPDFAEQAIFIVRHAVAASGFDAVRPWTLQLMVNRQIGPLQSIYHTFTTDYHMPPGYTTAPASAGGGDRSAAPKALWEQVWLGRKLDIALLLAGLGTLTLILAFQDWLVRYPHLLERIRVGFLVYTLVYIGWYSLAQLSVVNIFTFIHSVLNSFQWSTFLMDPLVFILWVFVAATLLLLGRGVYCGWLCPFGALQVLVNKLARRFKVPQFEFPPYVHERLWAIKYIILLVLFGISLQSVATAEHYAEVEPFKTAITLHFARSWGFVLYAVALVAVSAFNNKFYCRYVCPLGAGLAVSGRFHLFEWLRRRKECGRPCQICANECEVRAINQIGQINFNECHYCLDCQVTYANDHKCPPLVERRKKRERAARPLPTPVVLSGMPPAGDRPGTTPTIPTNG</sequence>
<dbReference type="Pfam" id="PF12801">
    <property type="entry name" value="Fer4_5"/>
    <property type="match status" value="2"/>
</dbReference>
<organism evidence="8 9">
    <name type="scientific">Rhodanobacter humi</name>
    <dbReference type="NCBI Taxonomy" id="1888173"/>
    <lineage>
        <taxon>Bacteria</taxon>
        <taxon>Pseudomonadati</taxon>
        <taxon>Pseudomonadota</taxon>
        <taxon>Gammaproteobacteria</taxon>
        <taxon>Lysobacterales</taxon>
        <taxon>Rhodanobacteraceae</taxon>
        <taxon>Rhodanobacter</taxon>
    </lineage>
</organism>
<feature type="transmembrane region" description="Helical" evidence="5">
    <location>
        <begin position="505"/>
        <end position="538"/>
    </location>
</feature>
<keyword evidence="5" id="KW-0812">Transmembrane</keyword>
<comment type="subcellular location">
    <subcellularLocation>
        <location evidence="1">Cell membrane</location>
    </subcellularLocation>
</comment>
<name>A0ABV4AV64_9GAMM</name>
<evidence type="ECO:0000256" key="5">
    <source>
        <dbReference type="SAM" id="Phobius"/>
    </source>
</evidence>
<feature type="chain" id="PRO_5047537513" evidence="6">
    <location>
        <begin position="30"/>
        <end position="737"/>
    </location>
</feature>
<feature type="region of interest" description="Disordered" evidence="4">
    <location>
        <begin position="703"/>
        <end position="737"/>
    </location>
</feature>
<gene>
    <name evidence="8" type="ORF">AB7878_17865</name>
</gene>
<evidence type="ECO:0000313" key="9">
    <source>
        <dbReference type="Proteomes" id="UP001562159"/>
    </source>
</evidence>
<keyword evidence="9" id="KW-1185">Reference proteome</keyword>
<feature type="transmembrane region" description="Helical" evidence="5">
    <location>
        <begin position="427"/>
        <end position="447"/>
    </location>
</feature>
<evidence type="ECO:0000313" key="8">
    <source>
        <dbReference type="EMBL" id="MEY2184282.1"/>
    </source>
</evidence>
<keyword evidence="5" id="KW-1133">Transmembrane helix</keyword>
<keyword evidence="6" id="KW-0732">Signal</keyword>
<dbReference type="InterPro" id="IPR007329">
    <property type="entry name" value="FMN-bd"/>
</dbReference>